<comment type="similarity">
    <text evidence="9">Belongs to the protein kinase superfamily.</text>
</comment>
<dbReference type="SMART" id="SM00220">
    <property type="entry name" value="S_TKc"/>
    <property type="match status" value="1"/>
</dbReference>
<dbReference type="AlphaFoldDB" id="A0A167KHU5"/>
<dbReference type="VEuPathDB" id="FungiDB:PHYBLDRAFT_23996"/>
<evidence type="ECO:0000313" key="12">
    <source>
        <dbReference type="Proteomes" id="UP000077315"/>
    </source>
</evidence>
<evidence type="ECO:0000256" key="2">
    <source>
        <dbReference type="ARBA" id="ARBA00022527"/>
    </source>
</evidence>
<evidence type="ECO:0000256" key="7">
    <source>
        <dbReference type="ARBA" id="ARBA00023242"/>
    </source>
</evidence>
<dbReference type="GO" id="GO:0005634">
    <property type="term" value="C:nucleus"/>
    <property type="evidence" value="ECO:0007669"/>
    <property type="project" value="UniProtKB-SubCell"/>
</dbReference>
<keyword evidence="7" id="KW-0539">Nucleus</keyword>
<keyword evidence="3" id="KW-0808">Transferase</keyword>
<dbReference type="OrthoDB" id="2158884at2759"/>
<dbReference type="InterPro" id="IPR050117">
    <property type="entry name" value="MAPK"/>
</dbReference>
<dbReference type="Pfam" id="PF00069">
    <property type="entry name" value="Pkinase"/>
    <property type="match status" value="1"/>
</dbReference>
<keyword evidence="2 9" id="KW-0723">Serine/threonine-protein kinase</keyword>
<comment type="subcellular location">
    <subcellularLocation>
        <location evidence="1">Nucleus</location>
    </subcellularLocation>
</comment>
<dbReference type="FunFam" id="3.30.200.20:FF:000042">
    <property type="entry name" value="Aurora kinase A"/>
    <property type="match status" value="1"/>
</dbReference>
<dbReference type="GO" id="GO:0005524">
    <property type="term" value="F:ATP binding"/>
    <property type="evidence" value="ECO:0007669"/>
    <property type="project" value="UniProtKB-UniRule"/>
</dbReference>
<keyword evidence="12" id="KW-1185">Reference proteome</keyword>
<accession>A0A167KHU5</accession>
<dbReference type="SUPFAM" id="SSF56112">
    <property type="entry name" value="Protein kinase-like (PK-like)"/>
    <property type="match status" value="1"/>
</dbReference>
<feature type="binding site" evidence="8">
    <location>
        <position position="40"/>
    </location>
    <ligand>
        <name>ATP</name>
        <dbReference type="ChEBI" id="CHEBI:30616"/>
    </ligand>
</feature>
<dbReference type="EMBL" id="KV440996">
    <property type="protein sequence ID" value="OAD68136.1"/>
    <property type="molecule type" value="Genomic_DNA"/>
</dbReference>
<evidence type="ECO:0000256" key="3">
    <source>
        <dbReference type="ARBA" id="ARBA00022679"/>
    </source>
</evidence>
<sequence>MIKRGSPCEDYCVLEQIGNGSFGSVHRATHKTSQRTVAIKIMKQKYSSSSECSQLREYKTMKHLLLHPNVVQLYDTFLGSTKELCFIMEYMDGGNLYQFIKERRETSKTILPSQARDILRQILAALAHIHRQGIFHRDMKPENLLLGTPATPDGSPIIKLADFGLARELKSKPPYTEYVSTRWYRAPEVLLRSSSYSSPVDLWAVGAIFAEIVTLRPLFPGQSEIDQLYRICQLLGNEPSCEEWPEGVKLAHKIGFSFPAISPRPLQSALPMASPGSVDIIRQLLHLNPAKRLTAAEALLHPIF</sequence>
<evidence type="ECO:0000256" key="6">
    <source>
        <dbReference type="ARBA" id="ARBA00022840"/>
    </source>
</evidence>
<dbReference type="GeneID" id="29000732"/>
<evidence type="ECO:0000256" key="4">
    <source>
        <dbReference type="ARBA" id="ARBA00022741"/>
    </source>
</evidence>
<dbReference type="PROSITE" id="PS00107">
    <property type="entry name" value="PROTEIN_KINASE_ATP"/>
    <property type="match status" value="1"/>
</dbReference>
<dbReference type="Gene3D" id="1.10.510.10">
    <property type="entry name" value="Transferase(Phosphotransferase) domain 1"/>
    <property type="match status" value="1"/>
</dbReference>
<dbReference type="InParanoid" id="A0A167KHU5"/>
<keyword evidence="5 11" id="KW-0418">Kinase</keyword>
<evidence type="ECO:0000259" key="10">
    <source>
        <dbReference type="PROSITE" id="PS50011"/>
    </source>
</evidence>
<dbReference type="InterPro" id="IPR000719">
    <property type="entry name" value="Prot_kinase_dom"/>
</dbReference>
<name>A0A167KHU5_PHYB8</name>
<dbReference type="RefSeq" id="XP_018286176.1">
    <property type="nucleotide sequence ID" value="XM_018439826.1"/>
</dbReference>
<dbReference type="GO" id="GO:0004674">
    <property type="term" value="F:protein serine/threonine kinase activity"/>
    <property type="evidence" value="ECO:0007669"/>
    <property type="project" value="UniProtKB-KW"/>
</dbReference>
<reference evidence="12" key="1">
    <citation type="submission" date="2015-06" db="EMBL/GenBank/DDBJ databases">
        <title>Expansion of signal transduction pathways in fungi by whole-genome duplication.</title>
        <authorList>
            <consortium name="DOE Joint Genome Institute"/>
            <person name="Corrochano L.M."/>
            <person name="Kuo A."/>
            <person name="Marcet-Houben M."/>
            <person name="Polaino S."/>
            <person name="Salamov A."/>
            <person name="Villalobos J.M."/>
            <person name="Alvarez M.I."/>
            <person name="Avalos J."/>
            <person name="Benito E.P."/>
            <person name="Benoit I."/>
            <person name="Burger G."/>
            <person name="Camino L.P."/>
            <person name="Canovas D."/>
            <person name="Cerda-Olmedo E."/>
            <person name="Cheng J.-F."/>
            <person name="Dominguez A."/>
            <person name="Elias M."/>
            <person name="Eslava A.P."/>
            <person name="Glaser F."/>
            <person name="Grimwood J."/>
            <person name="Gutierrez G."/>
            <person name="Heitman J."/>
            <person name="Henrissat B."/>
            <person name="Iturriaga E.A."/>
            <person name="Lang B.F."/>
            <person name="Lavin J.L."/>
            <person name="Lee S."/>
            <person name="Li W."/>
            <person name="Lindquist E."/>
            <person name="Lopez-Garcia S."/>
            <person name="Luque E.M."/>
            <person name="Marcos A.T."/>
            <person name="Martin J."/>
            <person name="McCluskey K."/>
            <person name="Medina H.R."/>
            <person name="Miralles-Duran A."/>
            <person name="Miyazaki A."/>
            <person name="Munoz-Torres E."/>
            <person name="Oguiza J.A."/>
            <person name="Ohm R."/>
            <person name="Olmedo M."/>
            <person name="Orejas M."/>
            <person name="Ortiz-Castellanos L."/>
            <person name="Pisabarro A.G."/>
            <person name="Rodriguez-Romero J."/>
            <person name="Ruiz-Herrera J."/>
            <person name="Ruiz-Vazquez R."/>
            <person name="Sanz C."/>
            <person name="Schackwitz W."/>
            <person name="Schmutz J."/>
            <person name="Shahriari M."/>
            <person name="Shelest E."/>
            <person name="Silva-Franco F."/>
            <person name="Soanes D."/>
            <person name="Syed K."/>
            <person name="Tagua V.G."/>
            <person name="Talbot N.J."/>
            <person name="Thon M."/>
            <person name="De vries R.P."/>
            <person name="Wiebenga A."/>
            <person name="Yadav J.S."/>
            <person name="Braun E.L."/>
            <person name="Baker S."/>
            <person name="Garre V."/>
            <person name="Horwitz B."/>
            <person name="Torres-Martinez S."/>
            <person name="Idnurm A."/>
            <person name="Herrera-Estrella A."/>
            <person name="Gabaldon T."/>
            <person name="Grigoriev I.V."/>
        </authorList>
    </citation>
    <scope>NUCLEOTIDE SEQUENCE [LARGE SCALE GENOMIC DNA]</scope>
    <source>
        <strain evidence="12">NRRL 1555(-)</strain>
    </source>
</reference>
<evidence type="ECO:0000256" key="5">
    <source>
        <dbReference type="ARBA" id="ARBA00022777"/>
    </source>
</evidence>
<evidence type="ECO:0000256" key="9">
    <source>
        <dbReference type="RuleBase" id="RU000304"/>
    </source>
</evidence>
<dbReference type="PROSITE" id="PS50011">
    <property type="entry name" value="PROTEIN_KINASE_DOM"/>
    <property type="match status" value="1"/>
</dbReference>
<dbReference type="Gene3D" id="3.30.200.20">
    <property type="entry name" value="Phosphorylase Kinase, domain 1"/>
    <property type="match status" value="1"/>
</dbReference>
<evidence type="ECO:0000256" key="1">
    <source>
        <dbReference type="ARBA" id="ARBA00004123"/>
    </source>
</evidence>
<keyword evidence="4 8" id="KW-0547">Nucleotide-binding</keyword>
<evidence type="ECO:0000256" key="8">
    <source>
        <dbReference type="PROSITE-ProRule" id="PRU10141"/>
    </source>
</evidence>
<feature type="domain" description="Protein kinase" evidence="10">
    <location>
        <begin position="11"/>
        <end position="304"/>
    </location>
</feature>
<proteinExistence type="inferred from homology"/>
<dbReference type="CDD" id="cd07830">
    <property type="entry name" value="STKc_MAK_like"/>
    <property type="match status" value="1"/>
</dbReference>
<dbReference type="InterPro" id="IPR017441">
    <property type="entry name" value="Protein_kinase_ATP_BS"/>
</dbReference>
<dbReference type="FunFam" id="1.10.510.10:FF:000624">
    <property type="entry name" value="Mitogen-activated protein kinase"/>
    <property type="match status" value="1"/>
</dbReference>
<feature type="non-terminal residue" evidence="11">
    <location>
        <position position="304"/>
    </location>
</feature>
<dbReference type="PROSITE" id="PS00108">
    <property type="entry name" value="PROTEIN_KINASE_ST"/>
    <property type="match status" value="1"/>
</dbReference>
<dbReference type="InterPro" id="IPR011009">
    <property type="entry name" value="Kinase-like_dom_sf"/>
</dbReference>
<dbReference type="PANTHER" id="PTHR24055">
    <property type="entry name" value="MITOGEN-ACTIVATED PROTEIN KINASE"/>
    <property type="match status" value="1"/>
</dbReference>
<organism evidence="11 12">
    <name type="scientific">Phycomyces blakesleeanus (strain ATCC 8743b / DSM 1359 / FGSC 10004 / NBRC 33097 / NRRL 1555)</name>
    <dbReference type="NCBI Taxonomy" id="763407"/>
    <lineage>
        <taxon>Eukaryota</taxon>
        <taxon>Fungi</taxon>
        <taxon>Fungi incertae sedis</taxon>
        <taxon>Mucoromycota</taxon>
        <taxon>Mucoromycotina</taxon>
        <taxon>Mucoromycetes</taxon>
        <taxon>Mucorales</taxon>
        <taxon>Phycomycetaceae</taxon>
        <taxon>Phycomyces</taxon>
    </lineage>
</organism>
<dbReference type="InterPro" id="IPR008271">
    <property type="entry name" value="Ser/Thr_kinase_AS"/>
</dbReference>
<dbReference type="STRING" id="763407.A0A167KHU5"/>
<dbReference type="FunCoup" id="A0A167KHU5">
    <property type="interactions" value="393"/>
</dbReference>
<keyword evidence="6 8" id="KW-0067">ATP-binding</keyword>
<gene>
    <name evidence="11" type="primary">MKL2</name>
    <name evidence="11" type="ORF">PHYBLDRAFT_23996</name>
</gene>
<evidence type="ECO:0000313" key="11">
    <source>
        <dbReference type="EMBL" id="OAD68136.1"/>
    </source>
</evidence>
<dbReference type="Proteomes" id="UP000077315">
    <property type="component" value="Unassembled WGS sequence"/>
</dbReference>
<protein>
    <submittedName>
        <fullName evidence="11">Kinase MKL2 MAPK-like protein</fullName>
    </submittedName>
</protein>